<evidence type="ECO:0000256" key="3">
    <source>
        <dbReference type="SAM" id="Phobius"/>
    </source>
</evidence>
<dbReference type="GO" id="GO:0022857">
    <property type="term" value="F:transmembrane transporter activity"/>
    <property type="evidence" value="ECO:0007669"/>
    <property type="project" value="InterPro"/>
</dbReference>
<feature type="transmembrane region" description="Helical" evidence="3">
    <location>
        <begin position="348"/>
        <end position="370"/>
    </location>
</feature>
<dbReference type="InterPro" id="IPR011701">
    <property type="entry name" value="MFS"/>
</dbReference>
<dbReference type="AlphaFoldDB" id="A0AAN6M0G4"/>
<feature type="transmembrane region" description="Helical" evidence="3">
    <location>
        <begin position="95"/>
        <end position="117"/>
    </location>
</feature>
<reference evidence="5 6" key="1">
    <citation type="submission" date="2021-02" db="EMBL/GenBank/DDBJ databases">
        <title>Genome assembly of Pseudopithomyces chartarum.</title>
        <authorList>
            <person name="Jauregui R."/>
            <person name="Singh J."/>
            <person name="Voisey C."/>
        </authorList>
    </citation>
    <scope>NUCLEOTIDE SEQUENCE [LARGE SCALE GENOMIC DNA]</scope>
    <source>
        <strain evidence="5 6">AGR01</strain>
    </source>
</reference>
<comment type="caution">
    <text evidence="5">The sequence shown here is derived from an EMBL/GenBank/DDBJ whole genome shotgun (WGS) entry which is preliminary data.</text>
</comment>
<keyword evidence="3" id="KW-0812">Transmembrane</keyword>
<organism evidence="5 6">
    <name type="scientific">Pseudopithomyces chartarum</name>
    <dbReference type="NCBI Taxonomy" id="1892770"/>
    <lineage>
        <taxon>Eukaryota</taxon>
        <taxon>Fungi</taxon>
        <taxon>Dikarya</taxon>
        <taxon>Ascomycota</taxon>
        <taxon>Pezizomycotina</taxon>
        <taxon>Dothideomycetes</taxon>
        <taxon>Pleosporomycetidae</taxon>
        <taxon>Pleosporales</taxon>
        <taxon>Massarineae</taxon>
        <taxon>Didymosphaeriaceae</taxon>
        <taxon>Pseudopithomyces</taxon>
    </lineage>
</organism>
<keyword evidence="3" id="KW-1133">Transmembrane helix</keyword>
<dbReference type="InterPro" id="IPR050327">
    <property type="entry name" value="Proton-linked_MCT"/>
</dbReference>
<dbReference type="InterPro" id="IPR036259">
    <property type="entry name" value="MFS_trans_sf"/>
</dbReference>
<feature type="transmembrane region" description="Helical" evidence="3">
    <location>
        <begin position="382"/>
        <end position="404"/>
    </location>
</feature>
<dbReference type="PROSITE" id="PS50850">
    <property type="entry name" value="MFS"/>
    <property type="match status" value="1"/>
</dbReference>
<dbReference type="Pfam" id="PF07690">
    <property type="entry name" value="MFS_1"/>
    <property type="match status" value="1"/>
</dbReference>
<protein>
    <recommendedName>
        <fullName evidence="4">Major facilitator superfamily (MFS) profile domain-containing protein</fullName>
    </recommendedName>
</protein>
<feature type="transmembrane region" description="Helical" evidence="3">
    <location>
        <begin position="424"/>
        <end position="442"/>
    </location>
</feature>
<feature type="transmembrane region" description="Helical" evidence="3">
    <location>
        <begin position="219"/>
        <end position="239"/>
    </location>
</feature>
<dbReference type="PANTHER" id="PTHR11360:SF305">
    <property type="entry name" value="MAJOR FACILITATOR SUPERFAMILY (MFS) PROFILE DOMAIN-CONTAINING PROTEIN"/>
    <property type="match status" value="1"/>
</dbReference>
<keyword evidence="3" id="KW-0472">Membrane</keyword>
<gene>
    <name evidence="5" type="ORF">GRF29_28g56039</name>
</gene>
<keyword evidence="6" id="KW-1185">Reference proteome</keyword>
<accession>A0AAN6M0G4</accession>
<evidence type="ECO:0000256" key="2">
    <source>
        <dbReference type="ARBA" id="ARBA00006727"/>
    </source>
</evidence>
<evidence type="ECO:0000313" key="6">
    <source>
        <dbReference type="Proteomes" id="UP001280581"/>
    </source>
</evidence>
<comment type="similarity">
    <text evidence="2">Belongs to the major facilitator superfamily. Monocarboxylate porter (TC 2.A.1.13) family.</text>
</comment>
<dbReference type="Gene3D" id="1.20.1250.20">
    <property type="entry name" value="MFS general substrate transporter like domains"/>
    <property type="match status" value="2"/>
</dbReference>
<evidence type="ECO:0000259" key="4">
    <source>
        <dbReference type="PROSITE" id="PS50850"/>
    </source>
</evidence>
<dbReference type="Proteomes" id="UP001280581">
    <property type="component" value="Unassembled WGS sequence"/>
</dbReference>
<feature type="transmembrane region" description="Helical" evidence="3">
    <location>
        <begin position="129"/>
        <end position="149"/>
    </location>
</feature>
<dbReference type="InterPro" id="IPR020846">
    <property type="entry name" value="MFS_dom"/>
</dbReference>
<feature type="transmembrane region" description="Helical" evidence="3">
    <location>
        <begin position="321"/>
        <end position="342"/>
    </location>
</feature>
<dbReference type="EMBL" id="WVTA01000004">
    <property type="protein sequence ID" value="KAK3213493.1"/>
    <property type="molecule type" value="Genomic_DNA"/>
</dbReference>
<dbReference type="GO" id="GO:0016020">
    <property type="term" value="C:membrane"/>
    <property type="evidence" value="ECO:0007669"/>
    <property type="project" value="UniProtKB-SubCell"/>
</dbReference>
<feature type="transmembrane region" description="Helical" evidence="3">
    <location>
        <begin position="60"/>
        <end position="83"/>
    </location>
</feature>
<sequence>MSTTTVQTLEMPMSVELVDLNPNVSRDEAEQLRALETDPNADVIMHASLIADSEVPDGGYGWVIVFSGGVIYWWFMGAVYTWGVMQAALVEEKGYQPATLSFVGSMVPALGATLAIPNATLIRKLGARITALAGMFLLGIGSILAGFAVNSIPGLFMTWGLVCGIGASLCFMTTSIIPAQYFKVKRGVANGIVYAGGGLGGTAVSFILNTLIGTVGVSWSFRILGFMILGTGLPAAYFMKERVPIRRAEFVEWKLFKDTKFSLVFAIGVLSTFPLFVPPFFLPLYVKSLGLSSSAGAALVAAFNFCSAIGRLASGIACDKLGSLTTLFLTLVFSSISLMVMWPLSNSLGPLIAFIVINGMANGGFFSTMPTVVGNVFGSARVGVAMGMIFSGWIGGYLMGAPIAGYILEASGGENNGTGAYRPAIFYAGGLTVVATVLAAIVRLRVDRNLKKIV</sequence>
<proteinExistence type="inferred from homology"/>
<dbReference type="PANTHER" id="PTHR11360">
    <property type="entry name" value="MONOCARBOXYLATE TRANSPORTER"/>
    <property type="match status" value="1"/>
</dbReference>
<name>A0AAN6M0G4_9PLEO</name>
<feature type="transmembrane region" description="Helical" evidence="3">
    <location>
        <begin position="191"/>
        <end position="213"/>
    </location>
</feature>
<feature type="transmembrane region" description="Helical" evidence="3">
    <location>
        <begin position="260"/>
        <end position="282"/>
    </location>
</feature>
<feature type="transmembrane region" description="Helical" evidence="3">
    <location>
        <begin position="288"/>
        <end position="309"/>
    </location>
</feature>
<dbReference type="SUPFAM" id="SSF103473">
    <property type="entry name" value="MFS general substrate transporter"/>
    <property type="match status" value="1"/>
</dbReference>
<feature type="transmembrane region" description="Helical" evidence="3">
    <location>
        <begin position="155"/>
        <end position="179"/>
    </location>
</feature>
<feature type="domain" description="Major facilitator superfamily (MFS) profile" evidence="4">
    <location>
        <begin position="260"/>
        <end position="454"/>
    </location>
</feature>
<evidence type="ECO:0000313" key="5">
    <source>
        <dbReference type="EMBL" id="KAK3213493.1"/>
    </source>
</evidence>
<evidence type="ECO:0000256" key="1">
    <source>
        <dbReference type="ARBA" id="ARBA00004141"/>
    </source>
</evidence>
<comment type="subcellular location">
    <subcellularLocation>
        <location evidence="1">Membrane</location>
        <topology evidence="1">Multi-pass membrane protein</topology>
    </subcellularLocation>
</comment>